<organism evidence="1 2">
    <name type="scientific">Dentiscutata heterogama</name>
    <dbReference type="NCBI Taxonomy" id="1316150"/>
    <lineage>
        <taxon>Eukaryota</taxon>
        <taxon>Fungi</taxon>
        <taxon>Fungi incertae sedis</taxon>
        <taxon>Mucoromycota</taxon>
        <taxon>Glomeromycotina</taxon>
        <taxon>Glomeromycetes</taxon>
        <taxon>Diversisporales</taxon>
        <taxon>Gigasporaceae</taxon>
        <taxon>Dentiscutata</taxon>
    </lineage>
</organism>
<evidence type="ECO:0000313" key="1">
    <source>
        <dbReference type="EMBL" id="CAG8720694.1"/>
    </source>
</evidence>
<protein>
    <submittedName>
        <fullName evidence="1">5993_t:CDS:1</fullName>
    </submittedName>
</protein>
<accession>A0ACA9PQG4</accession>
<feature type="non-terminal residue" evidence="1">
    <location>
        <position position="1"/>
    </location>
</feature>
<feature type="non-terminal residue" evidence="1">
    <location>
        <position position="46"/>
    </location>
</feature>
<name>A0ACA9PQG4_9GLOM</name>
<keyword evidence="2" id="KW-1185">Reference proteome</keyword>
<gene>
    <name evidence="1" type="ORF">DHETER_LOCUS12813</name>
</gene>
<sequence length="46" mass="5080">FTRLLIETIMNSVSEGDVVLDEIVSDKIVLDENTEIVSEVVSATKK</sequence>
<comment type="caution">
    <text evidence="1">The sequence shown here is derived from an EMBL/GenBank/DDBJ whole genome shotgun (WGS) entry which is preliminary data.</text>
</comment>
<reference evidence="1" key="1">
    <citation type="submission" date="2021-06" db="EMBL/GenBank/DDBJ databases">
        <authorList>
            <person name="Kallberg Y."/>
            <person name="Tangrot J."/>
            <person name="Rosling A."/>
        </authorList>
    </citation>
    <scope>NUCLEOTIDE SEQUENCE</scope>
    <source>
        <strain evidence="1">IL203A</strain>
    </source>
</reference>
<proteinExistence type="predicted"/>
<evidence type="ECO:0000313" key="2">
    <source>
        <dbReference type="Proteomes" id="UP000789702"/>
    </source>
</evidence>
<dbReference type="Proteomes" id="UP000789702">
    <property type="component" value="Unassembled WGS sequence"/>
</dbReference>
<dbReference type="EMBL" id="CAJVPU010032799">
    <property type="protein sequence ID" value="CAG8720694.1"/>
    <property type="molecule type" value="Genomic_DNA"/>
</dbReference>